<name>A0AAQ3QX58_9BACT</name>
<feature type="signal peptide" evidence="1">
    <location>
        <begin position="1"/>
        <end position="20"/>
    </location>
</feature>
<accession>A0AAQ3QX58</accession>
<evidence type="ECO:0000256" key="1">
    <source>
        <dbReference type="SAM" id="SignalP"/>
    </source>
</evidence>
<dbReference type="Proteomes" id="UP001304300">
    <property type="component" value="Chromosome"/>
</dbReference>
<dbReference type="AlphaFoldDB" id="A0AAQ3QX58"/>
<organism evidence="2 3">
    <name type="scientific">Rubellicoccus peritrichatus</name>
    <dbReference type="NCBI Taxonomy" id="3080537"/>
    <lineage>
        <taxon>Bacteria</taxon>
        <taxon>Pseudomonadati</taxon>
        <taxon>Verrucomicrobiota</taxon>
        <taxon>Opitutia</taxon>
        <taxon>Puniceicoccales</taxon>
        <taxon>Cerasicoccaceae</taxon>
        <taxon>Rubellicoccus</taxon>
    </lineage>
</organism>
<dbReference type="EMBL" id="CP136920">
    <property type="protein sequence ID" value="WOO42677.1"/>
    <property type="molecule type" value="Genomic_DNA"/>
</dbReference>
<sequence length="707" mass="76797">MCSKTIHTLSFLFVATSIYAQGGAIYSVQQSPWSPPASLERTSDDSLQAVDSITAINFTSEDRQWIIDELAEVEESLIGDSSIAGRLAERFADFPLVISETTLDGEVGSVSKPTSSLGATHVLNRYQGLVVNRYTDDELEHANLALTTFEKRLSEAIDLAEPNEIEDLPMLFKAYTPDGSELKLLKLTRIFEDGSDGGELSGLAQVNVISALSVTGTGVLALESETEVIGMSIPLSVASDNTEDFGALATDGLSIESYAAGVVERSDTTELFVWYYTGTDSFDEDGFIFFSSSEIDDLDFTDRVVDWSGIKDKLNGSAAGVSSIDCKYDAGLDRVYLSLIVRRALEGEDDTAEGKTPVAFTAYVDLGDDELSLTPVHRLDQAPVKMTNGKHHLSLNIISEADPEADVSEGGDLPAGTVLIKTIAVDDDGDNIADTVQFYRLDADGAQLIRSLPEVPVKTESTVGAQQLDAFSLRNAAITVPTQSDSSSDVFSSSLVASSVRRASSIISIAFSVAMEKDLAAAKKSTPSPSDWASTYIQIIDVNGEDIIPETEVELPAGFETIEALQLVEAEPDRFHFVASFPSTGDGGPTIRTTTFDLSNTGDSALAGTSLGAIESVADNWVESSRFGFAYIPPDFDQGNRWAYLLDLEWLYLSENKWAYDHRFQDWCFLSPTNYPWIYCLIKAEWVFHVTGSGRTFYSESEGFFSE</sequence>
<dbReference type="RefSeq" id="WP_317835202.1">
    <property type="nucleotide sequence ID" value="NZ_CP136920.1"/>
</dbReference>
<proteinExistence type="predicted"/>
<keyword evidence="3" id="KW-1185">Reference proteome</keyword>
<dbReference type="KEGG" id="puo:RZN69_06200"/>
<reference evidence="2 3" key="1">
    <citation type="submission" date="2023-10" db="EMBL/GenBank/DDBJ databases">
        <title>Rubellicoccus peritrichatus gen. nov., sp. nov., isolated from an algae of coral reef tank.</title>
        <authorList>
            <person name="Luo J."/>
        </authorList>
    </citation>
    <scope>NUCLEOTIDE SEQUENCE [LARGE SCALE GENOMIC DNA]</scope>
    <source>
        <strain evidence="2 3">CR14</strain>
    </source>
</reference>
<protein>
    <submittedName>
        <fullName evidence="2">Uncharacterized protein</fullName>
    </submittedName>
</protein>
<feature type="chain" id="PRO_5042922299" evidence="1">
    <location>
        <begin position="21"/>
        <end position="707"/>
    </location>
</feature>
<keyword evidence="1" id="KW-0732">Signal</keyword>
<evidence type="ECO:0000313" key="3">
    <source>
        <dbReference type="Proteomes" id="UP001304300"/>
    </source>
</evidence>
<evidence type="ECO:0000313" key="2">
    <source>
        <dbReference type="EMBL" id="WOO42677.1"/>
    </source>
</evidence>
<gene>
    <name evidence="2" type="ORF">RZN69_06200</name>
</gene>